<sequence>CLNRCHPNQPCQADSSPCKFCSAKTHHKSLCPRNPQLDENYEADPAFGICIFCGTHNQSARCNQKDLQVRMNLLAVDDRCHKCLRHHSTESCEYRYRCRICRSPEHHNV</sequence>
<reference evidence="2" key="2">
    <citation type="submission" date="2020-10" db="UniProtKB">
        <authorList>
            <consortium name="WormBaseParasite"/>
        </authorList>
    </citation>
    <scope>IDENTIFICATION</scope>
</reference>
<name>A0A7E4V6H1_PANRE</name>
<organism evidence="1 2">
    <name type="scientific">Panagrellus redivivus</name>
    <name type="common">Microworm</name>
    <dbReference type="NCBI Taxonomy" id="6233"/>
    <lineage>
        <taxon>Eukaryota</taxon>
        <taxon>Metazoa</taxon>
        <taxon>Ecdysozoa</taxon>
        <taxon>Nematoda</taxon>
        <taxon>Chromadorea</taxon>
        <taxon>Rhabditida</taxon>
        <taxon>Tylenchina</taxon>
        <taxon>Panagrolaimomorpha</taxon>
        <taxon>Panagrolaimoidea</taxon>
        <taxon>Panagrolaimidae</taxon>
        <taxon>Panagrellus</taxon>
    </lineage>
</organism>
<protein>
    <submittedName>
        <fullName evidence="2">Copper-fist domain-containing protein</fullName>
    </submittedName>
</protein>
<dbReference type="AlphaFoldDB" id="A0A7E4V6H1"/>
<proteinExistence type="predicted"/>
<reference evidence="1" key="1">
    <citation type="journal article" date="2013" name="Genetics">
        <title>The draft genome and transcriptome of Panagrellus redivivus are shaped by the harsh demands of a free-living lifestyle.</title>
        <authorList>
            <person name="Srinivasan J."/>
            <person name="Dillman A.R."/>
            <person name="Macchietto M.G."/>
            <person name="Heikkinen L."/>
            <person name="Lakso M."/>
            <person name="Fracchia K.M."/>
            <person name="Antoshechkin I."/>
            <person name="Mortazavi A."/>
            <person name="Wong G."/>
            <person name="Sternberg P.W."/>
        </authorList>
    </citation>
    <scope>NUCLEOTIDE SEQUENCE [LARGE SCALE GENOMIC DNA]</scope>
    <source>
        <strain evidence="1">MT8872</strain>
    </source>
</reference>
<dbReference type="WBParaSite" id="Pan_g1706.t1">
    <property type="protein sequence ID" value="Pan_g1706.t1"/>
    <property type="gene ID" value="Pan_g1706"/>
</dbReference>
<dbReference type="Proteomes" id="UP000492821">
    <property type="component" value="Unassembled WGS sequence"/>
</dbReference>
<evidence type="ECO:0000313" key="2">
    <source>
        <dbReference type="WBParaSite" id="Pan_g1706.t1"/>
    </source>
</evidence>
<accession>A0A7E4V6H1</accession>
<evidence type="ECO:0000313" key="1">
    <source>
        <dbReference type="Proteomes" id="UP000492821"/>
    </source>
</evidence>
<keyword evidence="1" id="KW-1185">Reference proteome</keyword>